<feature type="region of interest" description="Disordered" evidence="1">
    <location>
        <begin position="1"/>
        <end position="23"/>
    </location>
</feature>
<name>A0A1E3VLM2_9HYPH</name>
<proteinExistence type="predicted"/>
<comment type="caution">
    <text evidence="3">The sequence shown here is derived from an EMBL/GenBank/DDBJ whole genome shotgun (WGS) entry which is preliminary data.</text>
</comment>
<evidence type="ECO:0008006" key="5">
    <source>
        <dbReference type="Google" id="ProtNLM"/>
    </source>
</evidence>
<feature type="transmembrane region" description="Helical" evidence="2">
    <location>
        <begin position="47"/>
        <end position="71"/>
    </location>
</feature>
<organism evidence="3 4">
    <name type="scientific">Methyloceanibacter stevinii</name>
    <dbReference type="NCBI Taxonomy" id="1774970"/>
    <lineage>
        <taxon>Bacteria</taxon>
        <taxon>Pseudomonadati</taxon>
        <taxon>Pseudomonadota</taxon>
        <taxon>Alphaproteobacteria</taxon>
        <taxon>Hyphomicrobiales</taxon>
        <taxon>Hyphomicrobiaceae</taxon>
        <taxon>Methyloceanibacter</taxon>
    </lineage>
</organism>
<dbReference type="STRING" id="1774970.AUC70_07165"/>
<evidence type="ECO:0000256" key="1">
    <source>
        <dbReference type="SAM" id="MobiDB-lite"/>
    </source>
</evidence>
<accession>A0A1E3VLM2</accession>
<sequence length="76" mass="8643">MQMKRSAEAQANTTAGTKSRHHVTGEDYPFEWARRFEHWLDVGHRRAFFYALPFIVFVVVVAAVAITLAILDTPPV</sequence>
<keyword evidence="2" id="KW-0812">Transmembrane</keyword>
<dbReference type="AlphaFoldDB" id="A0A1E3VLM2"/>
<keyword evidence="2" id="KW-1133">Transmembrane helix</keyword>
<gene>
    <name evidence="3" type="ORF">AUC70_07165</name>
</gene>
<dbReference type="Proteomes" id="UP000094172">
    <property type="component" value="Unassembled WGS sequence"/>
</dbReference>
<keyword evidence="2" id="KW-0472">Membrane</keyword>
<protein>
    <recommendedName>
        <fullName evidence="5">ABC transporter permease</fullName>
    </recommendedName>
</protein>
<reference evidence="3 4" key="1">
    <citation type="journal article" date="2016" name="Environ. Microbiol.">
        <title>New Methyloceanibacter diversity from North Sea sediments includes methanotroph containing solely the soluble methane monooxygenase.</title>
        <authorList>
            <person name="Vekeman B."/>
            <person name="Kerckhof F.M."/>
            <person name="Cremers G."/>
            <person name="de Vos P."/>
            <person name="Vandamme P."/>
            <person name="Boon N."/>
            <person name="Op den Camp H.J."/>
            <person name="Heylen K."/>
        </authorList>
    </citation>
    <scope>NUCLEOTIDE SEQUENCE [LARGE SCALE GENOMIC DNA]</scope>
    <source>
        <strain evidence="3 4">R-67176</strain>
    </source>
</reference>
<keyword evidence="4" id="KW-1185">Reference proteome</keyword>
<evidence type="ECO:0000256" key="2">
    <source>
        <dbReference type="SAM" id="Phobius"/>
    </source>
</evidence>
<evidence type="ECO:0000313" key="4">
    <source>
        <dbReference type="Proteomes" id="UP000094172"/>
    </source>
</evidence>
<evidence type="ECO:0000313" key="3">
    <source>
        <dbReference type="EMBL" id="ODR94438.1"/>
    </source>
</evidence>
<dbReference type="EMBL" id="LPWE01000012">
    <property type="protein sequence ID" value="ODR94438.1"/>
    <property type="molecule type" value="Genomic_DNA"/>
</dbReference>